<evidence type="ECO:0000313" key="4">
    <source>
        <dbReference type="Proteomes" id="UP000199167"/>
    </source>
</evidence>
<evidence type="ECO:0000256" key="1">
    <source>
        <dbReference type="ARBA" id="ARBA00022842"/>
    </source>
</evidence>
<dbReference type="STRING" id="364200.SAMN04488515_2349"/>
<organism evidence="3 4">
    <name type="scientific">Cognatiyoonia koreensis</name>
    <dbReference type="NCBI Taxonomy" id="364200"/>
    <lineage>
        <taxon>Bacteria</taxon>
        <taxon>Pseudomonadati</taxon>
        <taxon>Pseudomonadota</taxon>
        <taxon>Alphaproteobacteria</taxon>
        <taxon>Rhodobacterales</taxon>
        <taxon>Paracoccaceae</taxon>
        <taxon>Cognatiyoonia</taxon>
    </lineage>
</organism>
<keyword evidence="3" id="KW-0548">Nucleotidyltransferase</keyword>
<evidence type="ECO:0000313" key="3">
    <source>
        <dbReference type="EMBL" id="SEW32738.1"/>
    </source>
</evidence>
<dbReference type="PANTHER" id="PTHR43777">
    <property type="entry name" value="MOLYBDENUM COFACTOR CYTIDYLYLTRANSFERASE"/>
    <property type="match status" value="1"/>
</dbReference>
<reference evidence="3 4" key="1">
    <citation type="submission" date="2016-10" db="EMBL/GenBank/DDBJ databases">
        <authorList>
            <person name="de Groot N.N."/>
        </authorList>
    </citation>
    <scope>NUCLEOTIDE SEQUENCE [LARGE SCALE GENOMIC DNA]</scope>
    <source>
        <strain evidence="3 4">DSM 17925</strain>
    </source>
</reference>
<keyword evidence="1" id="KW-0460">Magnesium</keyword>
<dbReference type="Pfam" id="PF12804">
    <property type="entry name" value="NTP_transf_3"/>
    <property type="match status" value="1"/>
</dbReference>
<protein>
    <submittedName>
        <fullName evidence="3">Molybdenum cofactor cytidylyltransferase</fullName>
    </submittedName>
</protein>
<dbReference type="InterPro" id="IPR029044">
    <property type="entry name" value="Nucleotide-diphossugar_trans"/>
</dbReference>
<gene>
    <name evidence="3" type="ORF">SAMN04488515_2349</name>
</gene>
<dbReference type="Proteomes" id="UP000199167">
    <property type="component" value="Unassembled WGS sequence"/>
</dbReference>
<name>A0A1I0QYM2_9RHOB</name>
<accession>A0A1I0QYM2</accession>
<dbReference type="RefSeq" id="WP_089994222.1">
    <property type="nucleotide sequence ID" value="NZ_FOIZ01000001.1"/>
</dbReference>
<dbReference type="AlphaFoldDB" id="A0A1I0QYM2"/>
<sequence>MYSVAAIILAAGQSQRMGGANKLLLPVAGQPMIRHVVKCYRAAIDGPIIVVTGHDASNVEAALDHIDAHCTFNPDHKNGQQTAVALGLSHAPDANLLLIGLGDQPLLQSADIRDLIAAHQSADPLKISIPAMDHVRGNPIVVPHSLRAMLTADQERPGCMRFRRDNPARVQRHALPAAGFYTDIDTPNDYAALTSDKEFIT</sequence>
<keyword evidence="4" id="KW-1185">Reference proteome</keyword>
<dbReference type="GO" id="GO:0016779">
    <property type="term" value="F:nucleotidyltransferase activity"/>
    <property type="evidence" value="ECO:0007669"/>
    <property type="project" value="UniProtKB-KW"/>
</dbReference>
<dbReference type="SUPFAM" id="SSF53448">
    <property type="entry name" value="Nucleotide-diphospho-sugar transferases"/>
    <property type="match status" value="1"/>
</dbReference>
<dbReference type="EMBL" id="FOIZ01000001">
    <property type="protein sequence ID" value="SEW32738.1"/>
    <property type="molecule type" value="Genomic_DNA"/>
</dbReference>
<dbReference type="InterPro" id="IPR025877">
    <property type="entry name" value="MobA-like_NTP_Trfase"/>
</dbReference>
<proteinExistence type="predicted"/>
<dbReference type="PANTHER" id="PTHR43777:SF1">
    <property type="entry name" value="MOLYBDENUM COFACTOR CYTIDYLYLTRANSFERASE"/>
    <property type="match status" value="1"/>
</dbReference>
<dbReference type="Gene3D" id="3.90.550.10">
    <property type="entry name" value="Spore Coat Polysaccharide Biosynthesis Protein SpsA, Chain A"/>
    <property type="match status" value="1"/>
</dbReference>
<evidence type="ECO:0000259" key="2">
    <source>
        <dbReference type="Pfam" id="PF12804"/>
    </source>
</evidence>
<dbReference type="CDD" id="cd04182">
    <property type="entry name" value="GT_2_like_f"/>
    <property type="match status" value="1"/>
</dbReference>
<keyword evidence="3" id="KW-0808">Transferase</keyword>
<dbReference type="OrthoDB" id="9779263at2"/>
<feature type="domain" description="MobA-like NTP transferase" evidence="2">
    <location>
        <begin position="6"/>
        <end position="164"/>
    </location>
</feature>